<protein>
    <submittedName>
        <fullName evidence="1">Uncharacterized protein</fullName>
    </submittedName>
</protein>
<dbReference type="AlphaFoldDB" id="A0AAJ5C831"/>
<gene>
    <name evidence="1" type="ORF">MEPE_06267</name>
</gene>
<keyword evidence="2" id="KW-1185">Reference proteome</keyword>
<organism evidence="1 2">
    <name type="scientific">Melanopsichium pennsylvanicum</name>
    <dbReference type="NCBI Taxonomy" id="63383"/>
    <lineage>
        <taxon>Eukaryota</taxon>
        <taxon>Fungi</taxon>
        <taxon>Dikarya</taxon>
        <taxon>Basidiomycota</taxon>
        <taxon>Ustilaginomycotina</taxon>
        <taxon>Ustilaginomycetes</taxon>
        <taxon>Ustilaginales</taxon>
        <taxon>Ustilaginaceae</taxon>
        <taxon>Melanopsichium</taxon>
    </lineage>
</organism>
<name>A0AAJ5C831_9BASI</name>
<comment type="caution">
    <text evidence="1">The sequence shown here is derived from an EMBL/GenBank/DDBJ whole genome shotgun (WGS) entry which is preliminary data.</text>
</comment>
<evidence type="ECO:0000313" key="2">
    <source>
        <dbReference type="Proteomes" id="UP001294444"/>
    </source>
</evidence>
<sequence>MAGQVPSLACQTTAIMFLTSRYILRLYPHVQYDGLCSNSNKKRKKKARLQIEYMLGKECRKIASLRATVWSSSKRRGHTSSVYAYARSTNHSITTQESKSNSPQTECENINMRENHLGEYGWL</sequence>
<dbReference type="Proteomes" id="UP001294444">
    <property type="component" value="Unassembled WGS sequence"/>
</dbReference>
<accession>A0AAJ5C831</accession>
<reference evidence="1" key="1">
    <citation type="submission" date="2023-10" db="EMBL/GenBank/DDBJ databases">
        <authorList>
            <person name="Guldener U."/>
        </authorList>
    </citation>
    <scope>NUCLEOTIDE SEQUENCE</scope>
    <source>
        <strain evidence="1">Mp4</strain>
    </source>
</reference>
<evidence type="ECO:0000313" key="1">
    <source>
        <dbReference type="EMBL" id="SNX87557.1"/>
    </source>
</evidence>
<proteinExistence type="predicted"/>
<dbReference type="EMBL" id="OAPG01000020">
    <property type="protein sequence ID" value="SNX87557.1"/>
    <property type="molecule type" value="Genomic_DNA"/>
</dbReference>